<protein>
    <submittedName>
        <fullName evidence="3">Uncharacterized protein</fullName>
    </submittedName>
</protein>
<sequence length="68" mass="7559">MRFTSSSVLAFGLVAPALAYPHPRRGSPNPIRAAAVKAAFQTSWNGYRQFAFPHDDLHPVSNTFDDER</sequence>
<dbReference type="InterPro" id="IPR001382">
    <property type="entry name" value="Glyco_hydro_47"/>
</dbReference>
<dbReference type="OrthoDB" id="8118055at2759"/>
<evidence type="ECO:0000256" key="2">
    <source>
        <dbReference type="SAM" id="SignalP"/>
    </source>
</evidence>
<dbReference type="AlphaFoldDB" id="A0A2K0TXJ6"/>
<comment type="caution">
    <text evidence="3">The sequence shown here is derived from an EMBL/GenBank/DDBJ whole genome shotgun (WGS) entry which is preliminary data.</text>
</comment>
<gene>
    <name evidence="3" type="ORF">THARTR1_09052</name>
</gene>
<dbReference type="GO" id="GO:0036503">
    <property type="term" value="P:ERAD pathway"/>
    <property type="evidence" value="ECO:0007669"/>
    <property type="project" value="UniProtKB-ARBA"/>
</dbReference>
<dbReference type="InterPro" id="IPR036026">
    <property type="entry name" value="Seven-hairpin_glycosidases"/>
</dbReference>
<comment type="similarity">
    <text evidence="1">Belongs to the glycosyl hydrolase 47 family.</text>
</comment>
<feature type="chain" id="PRO_5014423476" evidence="2">
    <location>
        <begin position="20"/>
        <end position="68"/>
    </location>
</feature>
<dbReference type="UniPathway" id="UPA00378"/>
<proteinExistence type="inferred from homology"/>
<dbReference type="Proteomes" id="UP000236290">
    <property type="component" value="Unassembled WGS sequence"/>
</dbReference>
<dbReference type="GO" id="GO:0005975">
    <property type="term" value="P:carbohydrate metabolic process"/>
    <property type="evidence" value="ECO:0007669"/>
    <property type="project" value="InterPro"/>
</dbReference>
<name>A0A2K0TXJ6_TRIHA</name>
<dbReference type="EMBL" id="MTYI01000163">
    <property type="protein sequence ID" value="PNP50221.1"/>
    <property type="molecule type" value="Genomic_DNA"/>
</dbReference>
<feature type="signal peptide" evidence="2">
    <location>
        <begin position="1"/>
        <end position="19"/>
    </location>
</feature>
<reference evidence="3 4" key="1">
    <citation type="submission" date="2017-02" db="EMBL/GenBank/DDBJ databases">
        <title>Genomes of Trichoderma spp. with biocontrol activity.</title>
        <authorList>
            <person name="Gardiner D."/>
            <person name="Kazan K."/>
            <person name="Vos C."/>
            <person name="Harvey P."/>
        </authorList>
    </citation>
    <scope>NUCLEOTIDE SEQUENCE [LARGE SCALE GENOMIC DNA]</scope>
    <source>
        <strain evidence="3 4">Tr1</strain>
    </source>
</reference>
<keyword evidence="2" id="KW-0732">Signal</keyword>
<dbReference type="Pfam" id="PF01532">
    <property type="entry name" value="Glyco_hydro_47"/>
    <property type="match status" value="1"/>
</dbReference>
<accession>A0A2K0TXJ6</accession>
<dbReference type="GO" id="GO:0005509">
    <property type="term" value="F:calcium ion binding"/>
    <property type="evidence" value="ECO:0007669"/>
    <property type="project" value="InterPro"/>
</dbReference>
<dbReference type="Gene3D" id="1.50.10.10">
    <property type="match status" value="1"/>
</dbReference>
<organism evidence="3 4">
    <name type="scientific">Trichoderma harzianum</name>
    <name type="common">Hypocrea lixii</name>
    <dbReference type="NCBI Taxonomy" id="5544"/>
    <lineage>
        <taxon>Eukaryota</taxon>
        <taxon>Fungi</taxon>
        <taxon>Dikarya</taxon>
        <taxon>Ascomycota</taxon>
        <taxon>Pezizomycotina</taxon>
        <taxon>Sordariomycetes</taxon>
        <taxon>Hypocreomycetidae</taxon>
        <taxon>Hypocreales</taxon>
        <taxon>Hypocreaceae</taxon>
        <taxon>Trichoderma</taxon>
    </lineage>
</organism>
<dbReference type="InterPro" id="IPR012341">
    <property type="entry name" value="6hp_glycosidase-like_sf"/>
</dbReference>
<evidence type="ECO:0000256" key="1">
    <source>
        <dbReference type="ARBA" id="ARBA00007658"/>
    </source>
</evidence>
<dbReference type="GO" id="GO:0016020">
    <property type="term" value="C:membrane"/>
    <property type="evidence" value="ECO:0007669"/>
    <property type="project" value="InterPro"/>
</dbReference>
<evidence type="ECO:0000313" key="4">
    <source>
        <dbReference type="Proteomes" id="UP000236290"/>
    </source>
</evidence>
<dbReference type="SUPFAM" id="SSF48225">
    <property type="entry name" value="Seven-hairpin glycosidases"/>
    <property type="match status" value="1"/>
</dbReference>
<dbReference type="GO" id="GO:0004571">
    <property type="term" value="F:mannosyl-oligosaccharide 1,2-alpha-mannosidase activity"/>
    <property type="evidence" value="ECO:0007669"/>
    <property type="project" value="InterPro"/>
</dbReference>
<evidence type="ECO:0000313" key="3">
    <source>
        <dbReference type="EMBL" id="PNP50221.1"/>
    </source>
</evidence>